<evidence type="ECO:0000313" key="11">
    <source>
        <dbReference type="Proteomes" id="UP000266622"/>
    </source>
</evidence>
<keyword evidence="5 7" id="KW-0238">DNA-binding</keyword>
<reference evidence="10 11" key="1">
    <citation type="journal article" date="2018" name="Syst. Appl. Microbiol.">
        <title>A new symbiotic nanoarchaeote (Candidatus Nanoclepta minutus) and its host (Zestosphaera tikiterensis gen. nov., sp. nov.) from a New Zealand hot spring.</title>
        <authorList>
            <person name="St John E."/>
            <person name="Liu Y."/>
            <person name="Podar M."/>
            <person name="Stott M.B."/>
            <person name="Meneghin J."/>
            <person name="Chen Z."/>
            <person name="Lagutin K."/>
            <person name="Mitchell K."/>
            <person name="Reysenbach A.L."/>
        </authorList>
    </citation>
    <scope>NUCLEOTIDE SEQUENCE [LARGE SCALE GENOMIC DNA]</scope>
    <source>
        <strain evidence="10">NZ3</strain>
    </source>
</reference>
<dbReference type="InterPro" id="IPR050240">
    <property type="entry name" value="DNA_pol_type-B"/>
</dbReference>
<dbReference type="InterPro" id="IPR012337">
    <property type="entry name" value="RNaseH-like_sf"/>
</dbReference>
<dbReference type="EMBL" id="MWMI01000003">
    <property type="protein sequence ID" value="RIB35298.1"/>
    <property type="molecule type" value="Genomic_DNA"/>
</dbReference>
<dbReference type="Gene3D" id="1.10.287.690">
    <property type="entry name" value="Helix hairpin bin"/>
    <property type="match status" value="1"/>
</dbReference>
<dbReference type="PANTHER" id="PTHR10322:SF23">
    <property type="entry name" value="DNA POLYMERASE DELTA CATALYTIC SUBUNIT"/>
    <property type="match status" value="1"/>
</dbReference>
<sequence length="802" mass="93875">MEFFILSIEHEKQKILIFARDENRNKCIIEYFQPFYVYVIPKGEYFEEVKRKIEELNINKEVSVERKKWIGREYRVLKVTISLDDYETLKSLCDRLKEEGKIIGKKEADITITKKFSLDNNVYPMRWYEMEVEFKGKMGNANLYKLKRVIREVEKPYEIKAISIDIEILAGGRKMPDPSRDPIDIIGIFDGKDYYILYWGAEGNGGIKVRNEYELLKKFDEIVKKIDPDVIVGYNSHNFDLNYIYERSKVLNFNFSFGWDGKGIVLSKKKEEDRRFKIFGIQHVDLFVFISNILAGQLKSEVLSLDNVAKEILGIGKEEVTLETFRDAVDLKEYSKVISYNKRDVEITYMLYKHFEQLLIELSKITGQTLYETSLSTYGVLVESYLIKRSREFNEIIPNRPKEEEARERLRKSYIGALVLEPEPGLYKNIAVFDFRSLYPSIIMAYNISPDTIRCEHEDCKKEQITIETSDGKVPIWFCKKEKGFIPTILNQIFEERVKIKKKLKELDKNSEEYRIMDARQYALKILLNSTYGYLGFAVSRWYCLDCAAAVTAYGRTFIKKVIDLLRDKGYKVIYGDTDSVFVLLRSKEDIKILDEINNILPKPLELELENFYISGIFVERRGEVKGAKKKYALLSEDGSIKLRGFEAVRRDWSEIAKVVQENVLRLALEGNRTGIIEYLRKIINDIRSKKLSLNMFIIREQLRKKLEKYEVEAPHVVAAKKYKQRGYKITEGFIVEYVVCKGSGKVSERIKIPEECTNNEYDPEYYIEKQVLQPIDGILKVLGITKEQIISGHKDILSFFK</sequence>
<name>A0A397WMM3_9ARCH</name>
<comment type="catalytic activity">
    <reaction evidence="6 7">
        <text>DNA(n) + a 2'-deoxyribonucleoside 5'-triphosphate = DNA(n+1) + diphosphate</text>
        <dbReference type="Rhea" id="RHEA:22508"/>
        <dbReference type="Rhea" id="RHEA-COMP:17339"/>
        <dbReference type="Rhea" id="RHEA-COMP:17340"/>
        <dbReference type="ChEBI" id="CHEBI:33019"/>
        <dbReference type="ChEBI" id="CHEBI:61560"/>
        <dbReference type="ChEBI" id="CHEBI:173112"/>
        <dbReference type="EC" id="2.7.7.7"/>
    </reaction>
</comment>
<dbReference type="Gene3D" id="3.30.342.10">
    <property type="entry name" value="DNA Polymerase, chain B, domain 1"/>
    <property type="match status" value="1"/>
</dbReference>
<dbReference type="Proteomes" id="UP000266622">
    <property type="component" value="Unassembled WGS sequence"/>
</dbReference>
<dbReference type="Gene3D" id="3.30.420.10">
    <property type="entry name" value="Ribonuclease H-like superfamily/Ribonuclease H"/>
    <property type="match status" value="1"/>
</dbReference>
<dbReference type="InterPro" id="IPR042087">
    <property type="entry name" value="DNA_pol_B_thumb"/>
</dbReference>
<evidence type="ECO:0000256" key="1">
    <source>
        <dbReference type="ARBA" id="ARBA00005755"/>
    </source>
</evidence>
<proteinExistence type="inferred from homology"/>
<dbReference type="InterPro" id="IPR023211">
    <property type="entry name" value="DNA_pol_palm_dom_sf"/>
</dbReference>
<dbReference type="Pfam" id="PF00136">
    <property type="entry name" value="DNA_pol_B"/>
    <property type="match status" value="1"/>
</dbReference>
<dbReference type="Gene3D" id="3.90.1600.10">
    <property type="entry name" value="Palm domain of DNA polymerase"/>
    <property type="match status" value="1"/>
</dbReference>
<keyword evidence="3 7" id="KW-0548">Nucleotidyltransferase</keyword>
<dbReference type="PROSITE" id="PS00116">
    <property type="entry name" value="DNA_POLYMERASE_B"/>
    <property type="match status" value="1"/>
</dbReference>
<comment type="similarity">
    <text evidence="1 7">Belongs to the DNA polymerase type-B family.</text>
</comment>
<dbReference type="GO" id="GO:0006261">
    <property type="term" value="P:DNA-templated DNA replication"/>
    <property type="evidence" value="ECO:0007669"/>
    <property type="project" value="TreeGrafter"/>
</dbReference>
<evidence type="ECO:0000256" key="6">
    <source>
        <dbReference type="ARBA" id="ARBA00049244"/>
    </source>
</evidence>
<dbReference type="PANTHER" id="PTHR10322">
    <property type="entry name" value="DNA POLYMERASE CATALYTIC SUBUNIT"/>
    <property type="match status" value="1"/>
</dbReference>
<evidence type="ECO:0000256" key="5">
    <source>
        <dbReference type="ARBA" id="ARBA00023125"/>
    </source>
</evidence>
<evidence type="ECO:0000259" key="9">
    <source>
        <dbReference type="Pfam" id="PF03104"/>
    </source>
</evidence>
<dbReference type="InterPro" id="IPR017964">
    <property type="entry name" value="DNA-dir_DNA_pol_B_CS"/>
</dbReference>
<dbReference type="Pfam" id="PF03104">
    <property type="entry name" value="DNA_pol_B_exo1"/>
    <property type="match status" value="1"/>
</dbReference>
<dbReference type="AlphaFoldDB" id="A0A397WMM3"/>
<evidence type="ECO:0000256" key="3">
    <source>
        <dbReference type="ARBA" id="ARBA00022695"/>
    </source>
</evidence>
<dbReference type="GO" id="GO:0000166">
    <property type="term" value="F:nucleotide binding"/>
    <property type="evidence" value="ECO:0007669"/>
    <property type="project" value="InterPro"/>
</dbReference>
<keyword evidence="4 7" id="KW-0239">DNA-directed DNA polymerase</keyword>
<dbReference type="PRINTS" id="PR00106">
    <property type="entry name" value="DNAPOLB"/>
</dbReference>
<accession>A0A397WMM3</accession>
<dbReference type="SUPFAM" id="SSF53098">
    <property type="entry name" value="Ribonuclease H-like"/>
    <property type="match status" value="1"/>
</dbReference>
<evidence type="ECO:0000256" key="7">
    <source>
        <dbReference type="RuleBase" id="RU000442"/>
    </source>
</evidence>
<dbReference type="InterPro" id="IPR006172">
    <property type="entry name" value="DNA-dir_DNA_pol_B"/>
</dbReference>
<feature type="domain" description="DNA-directed DNA polymerase family B multifunctional" evidence="8">
    <location>
        <begin position="381"/>
        <end position="781"/>
    </location>
</feature>
<evidence type="ECO:0000313" key="10">
    <source>
        <dbReference type="EMBL" id="RIB35298.1"/>
    </source>
</evidence>
<protein>
    <recommendedName>
        <fullName evidence="7">DNA polymerase</fullName>
        <ecNumber evidence="7">2.7.7.7</ecNumber>
    </recommendedName>
</protein>
<comment type="caution">
    <text evidence="10">The sequence shown here is derived from an EMBL/GenBank/DDBJ whole genome shotgun (WGS) entry which is preliminary data.</text>
</comment>
<dbReference type="SUPFAM" id="SSF56672">
    <property type="entry name" value="DNA/RNA polymerases"/>
    <property type="match status" value="1"/>
</dbReference>
<dbReference type="GO" id="GO:0003677">
    <property type="term" value="F:DNA binding"/>
    <property type="evidence" value="ECO:0007669"/>
    <property type="project" value="UniProtKB-KW"/>
</dbReference>
<keyword evidence="7" id="KW-0235">DNA replication</keyword>
<feature type="domain" description="DNA-directed DNA polymerase family B exonuclease" evidence="9">
    <location>
        <begin position="107"/>
        <end position="292"/>
    </location>
</feature>
<dbReference type="InterPro" id="IPR006133">
    <property type="entry name" value="DNA-dir_DNA_pol_B_exonuc"/>
</dbReference>
<dbReference type="InterPro" id="IPR043502">
    <property type="entry name" value="DNA/RNA_pol_sf"/>
</dbReference>
<dbReference type="NCBIfam" id="TIGR00592">
    <property type="entry name" value="pol2"/>
    <property type="match status" value="1"/>
</dbReference>
<gene>
    <name evidence="10" type="ORF">BXU00_02090</name>
</gene>
<organism evidence="10 11">
    <name type="scientific">Candidatus Nanoclepta minutus</name>
    <dbReference type="NCBI Taxonomy" id="1940235"/>
    <lineage>
        <taxon>Archaea</taxon>
        <taxon>Nanobdellota</taxon>
        <taxon>Candidatus Nanoclepta</taxon>
    </lineage>
</organism>
<dbReference type="SMART" id="SM00486">
    <property type="entry name" value="POLBc"/>
    <property type="match status" value="1"/>
</dbReference>
<evidence type="ECO:0000256" key="4">
    <source>
        <dbReference type="ARBA" id="ARBA00022932"/>
    </source>
</evidence>
<evidence type="ECO:0000256" key="2">
    <source>
        <dbReference type="ARBA" id="ARBA00022679"/>
    </source>
</evidence>
<dbReference type="EC" id="2.7.7.7" evidence="7"/>
<dbReference type="InterPro" id="IPR006134">
    <property type="entry name" value="DNA-dir_DNA_pol_B_multi_dom"/>
</dbReference>
<dbReference type="InterPro" id="IPR036397">
    <property type="entry name" value="RNaseH_sf"/>
</dbReference>
<dbReference type="GO" id="GO:0003887">
    <property type="term" value="F:DNA-directed DNA polymerase activity"/>
    <property type="evidence" value="ECO:0007669"/>
    <property type="project" value="UniProtKB-KW"/>
</dbReference>
<evidence type="ECO:0000259" key="8">
    <source>
        <dbReference type="Pfam" id="PF00136"/>
    </source>
</evidence>
<dbReference type="Gene3D" id="1.10.132.60">
    <property type="entry name" value="DNA polymerase family B, C-terminal domain"/>
    <property type="match status" value="1"/>
</dbReference>
<keyword evidence="2 7" id="KW-0808">Transferase</keyword>